<dbReference type="AlphaFoldDB" id="A0A0P7I168"/>
<evidence type="ECO:0000313" key="4">
    <source>
        <dbReference type="Proteomes" id="UP000050535"/>
    </source>
</evidence>
<keyword evidence="4" id="KW-1185">Reference proteome</keyword>
<dbReference type="InterPro" id="IPR023210">
    <property type="entry name" value="NADP_OxRdtase_dom"/>
</dbReference>
<accession>A0A0P7I168</accession>
<comment type="caution">
    <text evidence="3">The sequence shown here is derived from an EMBL/GenBank/DDBJ whole genome shotgun (WGS) entry which is preliminary data.</text>
</comment>
<protein>
    <submittedName>
        <fullName evidence="3">Putative oxidoreductase</fullName>
    </submittedName>
</protein>
<dbReference type="InterPro" id="IPR050523">
    <property type="entry name" value="AKR_Detox_Biosynth"/>
</dbReference>
<dbReference type="Gene3D" id="3.20.20.100">
    <property type="entry name" value="NADP-dependent oxidoreductase domain"/>
    <property type="match status" value="1"/>
</dbReference>
<dbReference type="PATRIC" id="fig|699431.3.peg.1205"/>
<dbReference type="InterPro" id="IPR036812">
    <property type="entry name" value="NAD(P)_OxRdtase_dom_sf"/>
</dbReference>
<dbReference type="SUPFAM" id="SSF51430">
    <property type="entry name" value="NAD(P)-linked oxidoreductase"/>
    <property type="match status" value="1"/>
</dbReference>
<proteinExistence type="predicted"/>
<dbReference type="Pfam" id="PF00248">
    <property type="entry name" value="Aldo_ket_red"/>
    <property type="match status" value="1"/>
</dbReference>
<reference evidence="4" key="1">
    <citation type="submission" date="2013-11" db="EMBL/GenBank/DDBJ databases">
        <authorList>
            <person name="Hoang H.T."/>
            <person name="Killian M.L."/>
            <person name="Madson D.M."/>
            <person name="Arruda P.H.E."/>
            <person name="Sun D."/>
            <person name="Schwartz K.J."/>
            <person name="Yoon K."/>
        </authorList>
    </citation>
    <scope>NUCLEOTIDE SEQUENCE [LARGE SCALE GENOMIC DNA]</scope>
    <source>
        <strain evidence="4">CDK2</strain>
    </source>
</reference>
<dbReference type="Proteomes" id="UP000050535">
    <property type="component" value="Unassembled WGS sequence"/>
</dbReference>
<dbReference type="STRING" id="699431.SY89_01178"/>
<organism evidence="3 4">
    <name type="scientific">Halolamina pelagica</name>
    <dbReference type="NCBI Taxonomy" id="699431"/>
    <lineage>
        <taxon>Archaea</taxon>
        <taxon>Methanobacteriati</taxon>
        <taxon>Methanobacteriota</taxon>
        <taxon>Stenosarchaea group</taxon>
        <taxon>Halobacteria</taxon>
        <taxon>Halobacteriales</taxon>
        <taxon>Haloferacaceae</taxon>
    </lineage>
</organism>
<dbReference type="PANTHER" id="PTHR43364">
    <property type="entry name" value="NADH-SPECIFIC METHYLGLYOXAL REDUCTASE-RELATED"/>
    <property type="match status" value="1"/>
</dbReference>
<gene>
    <name evidence="3" type="ORF">SY89_01178</name>
</gene>
<dbReference type="PANTHER" id="PTHR43364:SF4">
    <property type="entry name" value="NAD(P)-LINKED OXIDOREDUCTASE SUPERFAMILY PROTEIN"/>
    <property type="match status" value="1"/>
</dbReference>
<dbReference type="EMBL" id="LGUC01000001">
    <property type="protein sequence ID" value="KPN30445.1"/>
    <property type="molecule type" value="Genomic_DNA"/>
</dbReference>
<feature type="domain" description="NADP-dependent oxidoreductase" evidence="2">
    <location>
        <begin position="2"/>
        <end position="62"/>
    </location>
</feature>
<evidence type="ECO:0000256" key="1">
    <source>
        <dbReference type="ARBA" id="ARBA00023002"/>
    </source>
</evidence>
<sequence length="70" mass="7434">MLDEVADEVDASPAQTALAWLMHRDGVTAPIVGARTVEQLEENLGAAAIDLSEEQVDRLTEAKGGPYANL</sequence>
<name>A0A0P7I168_9EURY</name>
<dbReference type="GO" id="GO:0016491">
    <property type="term" value="F:oxidoreductase activity"/>
    <property type="evidence" value="ECO:0007669"/>
    <property type="project" value="UniProtKB-KW"/>
</dbReference>
<keyword evidence="1" id="KW-0560">Oxidoreductase</keyword>
<evidence type="ECO:0000259" key="2">
    <source>
        <dbReference type="Pfam" id="PF00248"/>
    </source>
</evidence>
<evidence type="ECO:0000313" key="3">
    <source>
        <dbReference type="EMBL" id="KPN30445.1"/>
    </source>
</evidence>